<dbReference type="InterPro" id="IPR050083">
    <property type="entry name" value="HtpX_protease"/>
</dbReference>
<dbReference type="Pfam" id="PF01435">
    <property type="entry name" value="Peptidase_M48"/>
    <property type="match status" value="1"/>
</dbReference>
<organism evidence="12 13">
    <name type="scientific">Segatella copri</name>
    <dbReference type="NCBI Taxonomy" id="165179"/>
    <lineage>
        <taxon>Bacteria</taxon>
        <taxon>Pseudomonadati</taxon>
        <taxon>Bacteroidota</taxon>
        <taxon>Bacteroidia</taxon>
        <taxon>Bacteroidales</taxon>
        <taxon>Prevotellaceae</taxon>
        <taxon>Segatella</taxon>
    </lineage>
</organism>
<accession>A0AA92TJS6</accession>
<keyword evidence="7" id="KW-1133">Transmembrane helix</keyword>
<dbReference type="CDD" id="cd07325">
    <property type="entry name" value="M48_Ste24p_like"/>
    <property type="match status" value="1"/>
</dbReference>
<comment type="cofactor">
    <cofactor evidence="10">
        <name>Zn(2+)</name>
        <dbReference type="ChEBI" id="CHEBI:29105"/>
    </cofactor>
    <text evidence="10">Binds 1 zinc ion per subunit.</text>
</comment>
<sequence length="273" mass="31590">MAKYKLPNLDIDIIKHPDDSTILDGLNQIPLFKRFLNNTIVPIKESYNEVESYGDGWNITAQSSPQIYQCLKEACGILGVKKVPKLTSEWFYAPTSFSAGNENFRIVISSGAIDLFEKEELIFFLGHELGHYICGHKPYQMLLEALYMPFIDNPSVKMWSTIVKVPLLDWYRKSDFTADRVGLLCCQNIDVALRVMIKRAGLPKKCYDEINIKAFLKQAFDFENHHVGNLDKIAKALSLRSCEYPWMVQRAAYLYEWYRSGEYQKIINKYKTI</sequence>
<evidence type="ECO:0000256" key="4">
    <source>
        <dbReference type="ARBA" id="ARBA00022723"/>
    </source>
</evidence>
<evidence type="ECO:0000256" key="8">
    <source>
        <dbReference type="ARBA" id="ARBA00023049"/>
    </source>
</evidence>
<keyword evidence="5 10" id="KW-0378">Hydrolase</keyword>
<comment type="similarity">
    <text evidence="10">Belongs to the peptidase M48 family.</text>
</comment>
<dbReference type="AlphaFoldDB" id="A0AA92TJS6"/>
<evidence type="ECO:0000259" key="11">
    <source>
        <dbReference type="Pfam" id="PF01435"/>
    </source>
</evidence>
<keyword evidence="4" id="KW-0479">Metal-binding</keyword>
<comment type="caution">
    <text evidence="12">The sequence shown here is derived from an EMBL/GenBank/DDBJ whole genome shotgun (WGS) entry which is preliminary data.</text>
</comment>
<evidence type="ECO:0000313" key="12">
    <source>
        <dbReference type="EMBL" id="RGS45600.1"/>
    </source>
</evidence>
<evidence type="ECO:0000256" key="7">
    <source>
        <dbReference type="ARBA" id="ARBA00022989"/>
    </source>
</evidence>
<dbReference type="GO" id="GO:0006508">
    <property type="term" value="P:proteolysis"/>
    <property type="evidence" value="ECO:0007669"/>
    <property type="project" value="UniProtKB-KW"/>
</dbReference>
<dbReference type="PANTHER" id="PTHR43221">
    <property type="entry name" value="PROTEASE HTPX"/>
    <property type="match status" value="1"/>
</dbReference>
<dbReference type="PANTHER" id="PTHR43221:SF3">
    <property type="entry name" value="SLL1280 PROTEIN"/>
    <property type="match status" value="1"/>
</dbReference>
<dbReference type="InterPro" id="IPR001915">
    <property type="entry name" value="Peptidase_M48"/>
</dbReference>
<gene>
    <name evidence="12" type="ORF">DWX90_13150</name>
</gene>
<dbReference type="GO" id="GO:0004222">
    <property type="term" value="F:metalloendopeptidase activity"/>
    <property type="evidence" value="ECO:0007669"/>
    <property type="project" value="InterPro"/>
</dbReference>
<evidence type="ECO:0000256" key="9">
    <source>
        <dbReference type="ARBA" id="ARBA00023136"/>
    </source>
</evidence>
<evidence type="ECO:0000256" key="5">
    <source>
        <dbReference type="ARBA" id="ARBA00022801"/>
    </source>
</evidence>
<dbReference type="EMBL" id="QRVN01000032">
    <property type="protein sequence ID" value="RGS45600.1"/>
    <property type="molecule type" value="Genomic_DNA"/>
</dbReference>
<feature type="domain" description="Peptidase M48" evidence="11">
    <location>
        <begin position="102"/>
        <end position="199"/>
    </location>
</feature>
<evidence type="ECO:0000256" key="3">
    <source>
        <dbReference type="ARBA" id="ARBA00022692"/>
    </source>
</evidence>
<keyword evidence="3" id="KW-0812">Transmembrane</keyword>
<name>A0AA92TJS6_9BACT</name>
<dbReference type="GO" id="GO:0046872">
    <property type="term" value="F:metal ion binding"/>
    <property type="evidence" value="ECO:0007669"/>
    <property type="project" value="UniProtKB-KW"/>
</dbReference>
<evidence type="ECO:0000313" key="13">
    <source>
        <dbReference type="Proteomes" id="UP000286113"/>
    </source>
</evidence>
<keyword evidence="1" id="KW-1003">Cell membrane</keyword>
<keyword evidence="8 10" id="KW-0482">Metalloprotease</keyword>
<reference evidence="12 13" key="1">
    <citation type="submission" date="2018-08" db="EMBL/GenBank/DDBJ databases">
        <title>A genome reference for cultivated species of the human gut microbiota.</title>
        <authorList>
            <person name="Zou Y."/>
            <person name="Xue W."/>
            <person name="Luo G."/>
        </authorList>
    </citation>
    <scope>NUCLEOTIDE SEQUENCE [LARGE SCALE GENOMIC DNA]</scope>
    <source>
        <strain evidence="12 13">AF22-1</strain>
    </source>
</reference>
<keyword evidence="6 10" id="KW-0862">Zinc</keyword>
<keyword evidence="9" id="KW-0472">Membrane</keyword>
<protein>
    <recommendedName>
        <fullName evidence="11">Peptidase M48 domain-containing protein</fullName>
    </recommendedName>
</protein>
<keyword evidence="2 10" id="KW-0645">Protease</keyword>
<dbReference type="Gene3D" id="3.30.2010.10">
    <property type="entry name" value="Metalloproteases ('zincins'), catalytic domain"/>
    <property type="match status" value="1"/>
</dbReference>
<evidence type="ECO:0000256" key="6">
    <source>
        <dbReference type="ARBA" id="ARBA00022833"/>
    </source>
</evidence>
<dbReference type="Proteomes" id="UP000286113">
    <property type="component" value="Unassembled WGS sequence"/>
</dbReference>
<evidence type="ECO:0000256" key="2">
    <source>
        <dbReference type="ARBA" id="ARBA00022670"/>
    </source>
</evidence>
<proteinExistence type="inferred from homology"/>
<evidence type="ECO:0000256" key="10">
    <source>
        <dbReference type="RuleBase" id="RU003983"/>
    </source>
</evidence>
<evidence type="ECO:0000256" key="1">
    <source>
        <dbReference type="ARBA" id="ARBA00022475"/>
    </source>
</evidence>